<dbReference type="Proteomes" id="UP000813462">
    <property type="component" value="Unassembled WGS sequence"/>
</dbReference>
<dbReference type="SUPFAM" id="SSF118290">
    <property type="entry name" value="WRKY DNA-binding domain"/>
    <property type="match status" value="1"/>
</dbReference>
<dbReference type="AlphaFoldDB" id="A0A978UIZ0"/>
<dbReference type="InterPro" id="IPR044810">
    <property type="entry name" value="WRKY_plant"/>
</dbReference>
<evidence type="ECO:0000313" key="8">
    <source>
        <dbReference type="Proteomes" id="UP000813462"/>
    </source>
</evidence>
<keyword evidence="5" id="KW-0539">Nucleus</keyword>
<dbReference type="GO" id="GO:0005634">
    <property type="term" value="C:nucleus"/>
    <property type="evidence" value="ECO:0007669"/>
    <property type="project" value="UniProtKB-SubCell"/>
</dbReference>
<keyword evidence="3" id="KW-0238">DNA-binding</keyword>
<gene>
    <name evidence="7" type="ORF">FEM48_Zijuj11G0125800</name>
</gene>
<proteinExistence type="predicted"/>
<keyword evidence="4" id="KW-0804">Transcription</keyword>
<feature type="domain" description="WRKY" evidence="6">
    <location>
        <begin position="130"/>
        <end position="193"/>
    </location>
</feature>
<evidence type="ECO:0000259" key="6">
    <source>
        <dbReference type="PROSITE" id="PS50811"/>
    </source>
</evidence>
<dbReference type="GO" id="GO:0043565">
    <property type="term" value="F:sequence-specific DNA binding"/>
    <property type="evidence" value="ECO:0007669"/>
    <property type="project" value="InterPro"/>
</dbReference>
<name>A0A978UIZ0_ZIZJJ</name>
<evidence type="ECO:0000256" key="5">
    <source>
        <dbReference type="ARBA" id="ARBA00023242"/>
    </source>
</evidence>
<dbReference type="PROSITE" id="PS50811">
    <property type="entry name" value="WRKY"/>
    <property type="match status" value="1"/>
</dbReference>
<comment type="caution">
    <text evidence="7">The sequence shown here is derived from an EMBL/GenBank/DDBJ whole genome shotgun (WGS) entry which is preliminary data.</text>
</comment>
<organism evidence="7 8">
    <name type="scientific">Ziziphus jujuba var. spinosa</name>
    <dbReference type="NCBI Taxonomy" id="714518"/>
    <lineage>
        <taxon>Eukaryota</taxon>
        <taxon>Viridiplantae</taxon>
        <taxon>Streptophyta</taxon>
        <taxon>Embryophyta</taxon>
        <taxon>Tracheophyta</taxon>
        <taxon>Spermatophyta</taxon>
        <taxon>Magnoliopsida</taxon>
        <taxon>eudicotyledons</taxon>
        <taxon>Gunneridae</taxon>
        <taxon>Pentapetalae</taxon>
        <taxon>rosids</taxon>
        <taxon>fabids</taxon>
        <taxon>Rosales</taxon>
        <taxon>Rhamnaceae</taxon>
        <taxon>Paliureae</taxon>
        <taxon>Ziziphus</taxon>
    </lineage>
</organism>
<keyword evidence="2" id="KW-0805">Transcription regulation</keyword>
<dbReference type="OrthoDB" id="2021064at2759"/>
<reference evidence="7" key="1">
    <citation type="journal article" date="2021" name="Front. Plant Sci.">
        <title>Chromosome-Scale Genome Assembly for Chinese Sour Jujube and Insights Into Its Genome Evolution and Domestication Signature.</title>
        <authorList>
            <person name="Shen L.-Y."/>
            <person name="Luo H."/>
            <person name="Wang X.-L."/>
            <person name="Wang X.-M."/>
            <person name="Qiu X.-J."/>
            <person name="Liu H."/>
            <person name="Zhou S.-S."/>
            <person name="Jia K.-H."/>
            <person name="Nie S."/>
            <person name="Bao Y.-T."/>
            <person name="Zhang R.-G."/>
            <person name="Yun Q.-Z."/>
            <person name="Chai Y.-H."/>
            <person name="Lu J.-Y."/>
            <person name="Li Y."/>
            <person name="Zhao S.-W."/>
            <person name="Mao J.-F."/>
            <person name="Jia S.-G."/>
            <person name="Mao Y.-M."/>
        </authorList>
    </citation>
    <scope>NUCLEOTIDE SEQUENCE</scope>
    <source>
        <strain evidence="7">AT0</strain>
        <tissue evidence="7">Leaf</tissue>
    </source>
</reference>
<dbReference type="GO" id="GO:0003700">
    <property type="term" value="F:DNA-binding transcription factor activity"/>
    <property type="evidence" value="ECO:0007669"/>
    <property type="project" value="InterPro"/>
</dbReference>
<evidence type="ECO:0000313" key="7">
    <source>
        <dbReference type="EMBL" id="KAH7514771.1"/>
    </source>
</evidence>
<comment type="subcellular location">
    <subcellularLocation>
        <location evidence="1">Nucleus</location>
    </subcellularLocation>
</comment>
<dbReference type="Pfam" id="PF03106">
    <property type="entry name" value="WRKY"/>
    <property type="match status" value="1"/>
</dbReference>
<evidence type="ECO:0000256" key="2">
    <source>
        <dbReference type="ARBA" id="ARBA00023015"/>
    </source>
</evidence>
<evidence type="ECO:0000256" key="4">
    <source>
        <dbReference type="ARBA" id="ARBA00023163"/>
    </source>
</evidence>
<dbReference type="PANTHER" id="PTHR31282">
    <property type="entry name" value="WRKY TRANSCRIPTION FACTOR 21-RELATED"/>
    <property type="match status" value="1"/>
</dbReference>
<accession>A0A978UIZ0</accession>
<dbReference type="InterPro" id="IPR003657">
    <property type="entry name" value="WRKY_dom"/>
</dbReference>
<dbReference type="SMART" id="SM00774">
    <property type="entry name" value="WRKY"/>
    <property type="match status" value="1"/>
</dbReference>
<evidence type="ECO:0000256" key="1">
    <source>
        <dbReference type="ARBA" id="ARBA00004123"/>
    </source>
</evidence>
<dbReference type="EMBL" id="JAEACU010000011">
    <property type="protein sequence ID" value="KAH7514771.1"/>
    <property type="molecule type" value="Genomic_DNA"/>
</dbReference>
<dbReference type="Gene3D" id="2.20.25.80">
    <property type="entry name" value="WRKY domain"/>
    <property type="match status" value="1"/>
</dbReference>
<dbReference type="InterPro" id="IPR036576">
    <property type="entry name" value="WRKY_dom_sf"/>
</dbReference>
<protein>
    <recommendedName>
        <fullName evidence="6">WRKY domain-containing protein</fullName>
    </recommendedName>
</protein>
<sequence length="307" mass="35350">MEGFWPEDLVSTNFIQKKVNDELVAGQELAKQLRNVLAKSDDDPRSAEDLLMQIVKSFSNTLSILNFEEGHDVASVISQIQTDLPCLDARKMKDHSRESFRRSTTTPTKKDRRAFYDRRRTSSLRTWNIDTPTLINDGQTWRKYGQKVILNAKYPRHYFRCTYKYDQGCKATKQIQRIQVNPSLYRTTYFGNHTCRNLHQDPELILDCTSPSDTSIFISFDSTNLTNKQDHVPFLSSLSSIKQEIKEDIITCDANHSFQTFSSSDNFMFPDLAAFPSPAEAMEVLSSTLDQSDYGDAMYGMKEYDNF</sequence>
<evidence type="ECO:0000256" key="3">
    <source>
        <dbReference type="ARBA" id="ARBA00023125"/>
    </source>
</evidence>